<dbReference type="Pfam" id="PF19779">
    <property type="entry name" value="DUF6264"/>
    <property type="match status" value="1"/>
</dbReference>
<dbReference type="EMBL" id="BSVA01000001">
    <property type="protein sequence ID" value="GMA92878.1"/>
    <property type="molecule type" value="Genomic_DNA"/>
</dbReference>
<feature type="transmembrane region" description="Helical" evidence="2">
    <location>
        <begin position="155"/>
        <end position="178"/>
    </location>
</feature>
<feature type="compositionally biased region" description="Low complexity" evidence="1">
    <location>
        <begin position="89"/>
        <end position="122"/>
    </location>
</feature>
<evidence type="ECO:0000256" key="1">
    <source>
        <dbReference type="SAM" id="MobiDB-lite"/>
    </source>
</evidence>
<dbReference type="InterPro" id="IPR046231">
    <property type="entry name" value="DUF6264"/>
</dbReference>
<feature type="transmembrane region" description="Helical" evidence="2">
    <location>
        <begin position="235"/>
        <end position="257"/>
    </location>
</feature>
<proteinExistence type="predicted"/>
<dbReference type="Proteomes" id="UP001157069">
    <property type="component" value="Unassembled WGS sequence"/>
</dbReference>
<comment type="caution">
    <text evidence="3">The sequence shown here is derived from an EMBL/GenBank/DDBJ whole genome shotgun (WGS) entry which is preliminary data.</text>
</comment>
<keyword evidence="2" id="KW-0812">Transmembrane</keyword>
<keyword evidence="2" id="KW-0472">Membrane</keyword>
<protein>
    <recommendedName>
        <fullName evidence="5">DUF4064 domain-containing protein</fullName>
    </recommendedName>
</protein>
<accession>A0ABQ6JX45</accession>
<organism evidence="3 4">
    <name type="scientific">Homoserinibacter gongjuensis</name>
    <dbReference type="NCBI Taxonomy" id="1162968"/>
    <lineage>
        <taxon>Bacteria</taxon>
        <taxon>Bacillati</taxon>
        <taxon>Actinomycetota</taxon>
        <taxon>Actinomycetes</taxon>
        <taxon>Micrococcales</taxon>
        <taxon>Microbacteriaceae</taxon>
        <taxon>Homoserinibacter</taxon>
    </lineage>
</organism>
<evidence type="ECO:0000313" key="3">
    <source>
        <dbReference type="EMBL" id="GMA92878.1"/>
    </source>
</evidence>
<feature type="region of interest" description="Disordered" evidence="1">
    <location>
        <begin position="1"/>
        <end position="122"/>
    </location>
</feature>
<evidence type="ECO:0000313" key="4">
    <source>
        <dbReference type="Proteomes" id="UP001157069"/>
    </source>
</evidence>
<keyword evidence="2" id="KW-1133">Transmembrane helix</keyword>
<feature type="compositionally biased region" description="Low complexity" evidence="1">
    <location>
        <begin position="45"/>
        <end position="56"/>
    </location>
</feature>
<feature type="compositionally biased region" description="Pro residues" evidence="1">
    <location>
        <begin position="1"/>
        <end position="16"/>
    </location>
</feature>
<sequence>MRMSDAPPPSVPPTPDPGQQATPAVPPVEGSPAPRFGEFAPVESAQAPAAAAPGQPVMYSGTTTPGAPAAGYDAPSAPAQQNPGYPAAGYPQAQSGYPQQQGYPQQRGYPQQPGYSQPGYPQQGYPQAAYPQVAPVYGQPGFGSTPAPKRRTWDVVLTIILLVLGLGGTLLGVLYGIIFSSPELIDDAFRQQGLGGFDGEVGATPLVLIVSHVVLYLVAAGLSILLLVKKKIAFYIPLIAGVVAAVIFWAALIMLMLSDPDFAATYGR</sequence>
<feature type="transmembrane region" description="Helical" evidence="2">
    <location>
        <begin position="206"/>
        <end position="228"/>
    </location>
</feature>
<name>A0ABQ6JX45_9MICO</name>
<keyword evidence="4" id="KW-1185">Reference proteome</keyword>
<evidence type="ECO:0000256" key="2">
    <source>
        <dbReference type="SAM" id="Phobius"/>
    </source>
</evidence>
<gene>
    <name evidence="3" type="ORF">GCM10025869_34070</name>
</gene>
<reference evidence="4" key="1">
    <citation type="journal article" date="2019" name="Int. J. Syst. Evol. Microbiol.">
        <title>The Global Catalogue of Microorganisms (GCM) 10K type strain sequencing project: providing services to taxonomists for standard genome sequencing and annotation.</title>
        <authorList>
            <consortium name="The Broad Institute Genomics Platform"/>
            <consortium name="The Broad Institute Genome Sequencing Center for Infectious Disease"/>
            <person name="Wu L."/>
            <person name="Ma J."/>
        </authorList>
    </citation>
    <scope>NUCLEOTIDE SEQUENCE [LARGE SCALE GENOMIC DNA]</scope>
    <source>
        <strain evidence="4">NBRC 108755</strain>
    </source>
</reference>
<evidence type="ECO:0008006" key="5">
    <source>
        <dbReference type="Google" id="ProtNLM"/>
    </source>
</evidence>